<keyword evidence="3" id="KW-0418">Kinase</keyword>
<dbReference type="InterPro" id="IPR011009">
    <property type="entry name" value="Kinase-like_dom_sf"/>
</dbReference>
<evidence type="ECO:0000313" key="8">
    <source>
        <dbReference type="Proteomes" id="UP000054485"/>
    </source>
</evidence>
<keyword evidence="1" id="KW-0808">Transferase</keyword>
<gene>
    <name evidence="7" type="ORF">CY34DRAFT_803452</name>
</gene>
<dbReference type="PANTHER" id="PTHR44329:SF288">
    <property type="entry name" value="MITOGEN-ACTIVATED PROTEIN KINASE KINASE KINASE 20"/>
    <property type="match status" value="1"/>
</dbReference>
<feature type="region of interest" description="Disordered" evidence="5">
    <location>
        <begin position="16"/>
        <end position="58"/>
    </location>
</feature>
<dbReference type="GO" id="GO:0004674">
    <property type="term" value="F:protein serine/threonine kinase activity"/>
    <property type="evidence" value="ECO:0007669"/>
    <property type="project" value="TreeGrafter"/>
</dbReference>
<dbReference type="EMBL" id="KN835204">
    <property type="protein sequence ID" value="KIK43826.1"/>
    <property type="molecule type" value="Genomic_DNA"/>
</dbReference>
<dbReference type="HOGENOM" id="CLU_000288_7_18_1"/>
<proteinExistence type="predicted"/>
<keyword evidence="8" id="KW-1185">Reference proteome</keyword>
<feature type="domain" description="Protein kinase" evidence="6">
    <location>
        <begin position="92"/>
        <end position="362"/>
    </location>
</feature>
<sequence>MLAPVKTLAHRVSLYLRRPNSPSSGSTSDVAQASDDGRPSLSQDSHTSEDGQSGCFSSSEEDDLQLVTLIQAATPQTSKCGSFIIDKSVATKQTNFPVASGGLGDVYKCTLNSGATLEEVAVKSPRFPSLTDAEIAKINRNLDREIKIWTTLDHQYVLCLHGTVTGFGPFRALVSPWMPNGTLNSYLARLHETLTTTDRLRILQQITEGLKYLHDNNVIHGDLTSNNVLVDTDRSPRLADFGVSNIMVESNPAFSYQTGAVRWAAPELIVLHDGKTVPCATKSSDVYALGCIMLQVLYGKPPYWWIKTALQVMALKFKYQEPINNTMHIQAYYLDFMRRCWSVEGEKRPSVEEVLVFLEKAISSGASP</sequence>
<dbReference type="InParanoid" id="A0A0D0APV7"/>
<evidence type="ECO:0000256" key="5">
    <source>
        <dbReference type="SAM" id="MobiDB-lite"/>
    </source>
</evidence>
<dbReference type="InterPro" id="IPR001245">
    <property type="entry name" value="Ser-Thr/Tyr_kinase_cat_dom"/>
</dbReference>
<evidence type="ECO:0000256" key="1">
    <source>
        <dbReference type="ARBA" id="ARBA00022679"/>
    </source>
</evidence>
<dbReference type="OrthoDB" id="346907at2759"/>
<dbReference type="Proteomes" id="UP000054485">
    <property type="component" value="Unassembled WGS sequence"/>
</dbReference>
<evidence type="ECO:0000256" key="2">
    <source>
        <dbReference type="ARBA" id="ARBA00022741"/>
    </source>
</evidence>
<dbReference type="SUPFAM" id="SSF56112">
    <property type="entry name" value="Protein kinase-like (PK-like)"/>
    <property type="match status" value="1"/>
</dbReference>
<evidence type="ECO:0000256" key="4">
    <source>
        <dbReference type="ARBA" id="ARBA00022840"/>
    </source>
</evidence>
<dbReference type="AlphaFoldDB" id="A0A0D0APV7"/>
<evidence type="ECO:0000259" key="6">
    <source>
        <dbReference type="PROSITE" id="PS50011"/>
    </source>
</evidence>
<reference evidence="7 8" key="1">
    <citation type="submission" date="2014-04" db="EMBL/GenBank/DDBJ databases">
        <authorList>
            <consortium name="DOE Joint Genome Institute"/>
            <person name="Kuo A."/>
            <person name="Ruytinx J."/>
            <person name="Rineau F."/>
            <person name="Colpaert J."/>
            <person name="Kohler A."/>
            <person name="Nagy L.G."/>
            <person name="Floudas D."/>
            <person name="Copeland A."/>
            <person name="Barry K.W."/>
            <person name="Cichocki N."/>
            <person name="Veneault-Fourrey C."/>
            <person name="LaButti K."/>
            <person name="Lindquist E.A."/>
            <person name="Lipzen A."/>
            <person name="Lundell T."/>
            <person name="Morin E."/>
            <person name="Murat C."/>
            <person name="Sun H."/>
            <person name="Tunlid A."/>
            <person name="Henrissat B."/>
            <person name="Grigoriev I.V."/>
            <person name="Hibbett D.S."/>
            <person name="Martin F."/>
            <person name="Nordberg H.P."/>
            <person name="Cantor M.N."/>
            <person name="Hua S.X."/>
        </authorList>
    </citation>
    <scope>NUCLEOTIDE SEQUENCE [LARGE SCALE GENOMIC DNA]</scope>
    <source>
        <strain evidence="7 8">UH-Slu-Lm8-n1</strain>
    </source>
</reference>
<feature type="compositionally biased region" description="Polar residues" evidence="5">
    <location>
        <begin position="20"/>
        <end position="31"/>
    </location>
</feature>
<feature type="compositionally biased region" description="Polar residues" evidence="5">
    <location>
        <begin position="40"/>
        <end position="58"/>
    </location>
</feature>
<dbReference type="PANTHER" id="PTHR44329">
    <property type="entry name" value="SERINE/THREONINE-PROTEIN KINASE TNNI3K-RELATED"/>
    <property type="match status" value="1"/>
</dbReference>
<reference evidence="8" key="2">
    <citation type="submission" date="2015-01" db="EMBL/GenBank/DDBJ databases">
        <title>Evolutionary Origins and Diversification of the Mycorrhizal Mutualists.</title>
        <authorList>
            <consortium name="DOE Joint Genome Institute"/>
            <consortium name="Mycorrhizal Genomics Consortium"/>
            <person name="Kohler A."/>
            <person name="Kuo A."/>
            <person name="Nagy L.G."/>
            <person name="Floudas D."/>
            <person name="Copeland A."/>
            <person name="Barry K.W."/>
            <person name="Cichocki N."/>
            <person name="Veneault-Fourrey C."/>
            <person name="LaButti K."/>
            <person name="Lindquist E.A."/>
            <person name="Lipzen A."/>
            <person name="Lundell T."/>
            <person name="Morin E."/>
            <person name="Murat C."/>
            <person name="Riley R."/>
            <person name="Ohm R."/>
            <person name="Sun H."/>
            <person name="Tunlid A."/>
            <person name="Henrissat B."/>
            <person name="Grigoriev I.V."/>
            <person name="Hibbett D.S."/>
            <person name="Martin F."/>
        </authorList>
    </citation>
    <scope>NUCLEOTIDE SEQUENCE [LARGE SCALE GENOMIC DNA]</scope>
    <source>
        <strain evidence="8">UH-Slu-Lm8-n1</strain>
    </source>
</reference>
<dbReference type="InterPro" id="IPR000719">
    <property type="entry name" value="Prot_kinase_dom"/>
</dbReference>
<evidence type="ECO:0000313" key="7">
    <source>
        <dbReference type="EMBL" id="KIK43826.1"/>
    </source>
</evidence>
<accession>A0A0D0APV7</accession>
<dbReference type="STRING" id="930992.A0A0D0APV7"/>
<protein>
    <recommendedName>
        <fullName evidence="6">Protein kinase domain-containing protein</fullName>
    </recommendedName>
</protein>
<keyword evidence="4" id="KW-0067">ATP-binding</keyword>
<evidence type="ECO:0000256" key="3">
    <source>
        <dbReference type="ARBA" id="ARBA00022777"/>
    </source>
</evidence>
<dbReference type="PROSITE" id="PS00109">
    <property type="entry name" value="PROTEIN_KINASE_TYR"/>
    <property type="match status" value="1"/>
</dbReference>
<dbReference type="Gene3D" id="1.10.510.10">
    <property type="entry name" value="Transferase(Phosphotransferase) domain 1"/>
    <property type="match status" value="1"/>
</dbReference>
<dbReference type="InterPro" id="IPR051681">
    <property type="entry name" value="Ser/Thr_Kinases-Pseudokinases"/>
</dbReference>
<dbReference type="Pfam" id="PF07714">
    <property type="entry name" value="PK_Tyr_Ser-Thr"/>
    <property type="match status" value="1"/>
</dbReference>
<name>A0A0D0APV7_9AGAM</name>
<dbReference type="GO" id="GO:0005524">
    <property type="term" value="F:ATP binding"/>
    <property type="evidence" value="ECO:0007669"/>
    <property type="project" value="UniProtKB-KW"/>
</dbReference>
<organism evidence="7 8">
    <name type="scientific">Suillus luteus UH-Slu-Lm8-n1</name>
    <dbReference type="NCBI Taxonomy" id="930992"/>
    <lineage>
        <taxon>Eukaryota</taxon>
        <taxon>Fungi</taxon>
        <taxon>Dikarya</taxon>
        <taxon>Basidiomycota</taxon>
        <taxon>Agaricomycotina</taxon>
        <taxon>Agaricomycetes</taxon>
        <taxon>Agaricomycetidae</taxon>
        <taxon>Boletales</taxon>
        <taxon>Suillineae</taxon>
        <taxon>Suillaceae</taxon>
        <taxon>Suillus</taxon>
    </lineage>
</organism>
<keyword evidence="2" id="KW-0547">Nucleotide-binding</keyword>
<dbReference type="InterPro" id="IPR008266">
    <property type="entry name" value="Tyr_kinase_AS"/>
</dbReference>
<dbReference type="PROSITE" id="PS50011">
    <property type="entry name" value="PROTEIN_KINASE_DOM"/>
    <property type="match status" value="1"/>
</dbReference>